<organism evidence="2 3">
    <name type="scientific">Solanum commersonii</name>
    <name type="common">Commerson's wild potato</name>
    <name type="synonym">Commerson's nightshade</name>
    <dbReference type="NCBI Taxonomy" id="4109"/>
    <lineage>
        <taxon>Eukaryota</taxon>
        <taxon>Viridiplantae</taxon>
        <taxon>Streptophyta</taxon>
        <taxon>Embryophyta</taxon>
        <taxon>Tracheophyta</taxon>
        <taxon>Spermatophyta</taxon>
        <taxon>Magnoliopsida</taxon>
        <taxon>eudicotyledons</taxon>
        <taxon>Gunneridae</taxon>
        <taxon>Pentapetalae</taxon>
        <taxon>asterids</taxon>
        <taxon>lamiids</taxon>
        <taxon>Solanales</taxon>
        <taxon>Solanaceae</taxon>
        <taxon>Solanoideae</taxon>
        <taxon>Solaneae</taxon>
        <taxon>Solanum</taxon>
    </lineage>
</organism>
<evidence type="ECO:0000313" key="3">
    <source>
        <dbReference type="Proteomes" id="UP000824120"/>
    </source>
</evidence>
<name>A0A9J5WQ67_SOLCO</name>
<keyword evidence="3" id="KW-1185">Reference proteome</keyword>
<dbReference type="EMBL" id="JACXVP010000011">
    <property type="protein sequence ID" value="KAG5577062.1"/>
    <property type="molecule type" value="Genomic_DNA"/>
</dbReference>
<sequence>MANGRDFNASSTTNVRMDGGKKNRKGKKHLKSSKEMLLDPTPNEALTSHPHSTTEVSDDDRGEKPIDVTLRDEWIARVKMVR</sequence>
<protein>
    <submittedName>
        <fullName evidence="2">Uncharacterized protein</fullName>
    </submittedName>
</protein>
<comment type="caution">
    <text evidence="2">The sequence shown here is derived from an EMBL/GenBank/DDBJ whole genome shotgun (WGS) entry which is preliminary data.</text>
</comment>
<accession>A0A9J5WQ67</accession>
<dbReference type="AlphaFoldDB" id="A0A9J5WQ67"/>
<feature type="compositionally biased region" description="Basic residues" evidence="1">
    <location>
        <begin position="22"/>
        <end position="31"/>
    </location>
</feature>
<feature type="region of interest" description="Disordered" evidence="1">
    <location>
        <begin position="1"/>
        <end position="66"/>
    </location>
</feature>
<evidence type="ECO:0000256" key="1">
    <source>
        <dbReference type="SAM" id="MobiDB-lite"/>
    </source>
</evidence>
<gene>
    <name evidence="2" type="ORF">H5410_057196</name>
</gene>
<feature type="compositionally biased region" description="Polar residues" evidence="1">
    <location>
        <begin position="44"/>
        <end position="55"/>
    </location>
</feature>
<reference evidence="2 3" key="1">
    <citation type="submission" date="2020-09" db="EMBL/GenBank/DDBJ databases">
        <title>De no assembly of potato wild relative species, Solanum commersonii.</title>
        <authorList>
            <person name="Cho K."/>
        </authorList>
    </citation>
    <scope>NUCLEOTIDE SEQUENCE [LARGE SCALE GENOMIC DNA]</scope>
    <source>
        <strain evidence="2">LZ3.2</strain>
        <tissue evidence="2">Leaf</tissue>
    </source>
</reference>
<evidence type="ECO:0000313" key="2">
    <source>
        <dbReference type="EMBL" id="KAG5577062.1"/>
    </source>
</evidence>
<dbReference type="Proteomes" id="UP000824120">
    <property type="component" value="Chromosome 11"/>
</dbReference>
<proteinExistence type="predicted"/>